<dbReference type="AlphaFoldDB" id="A0A090FIB5"/>
<evidence type="ECO:0000313" key="3">
    <source>
        <dbReference type="Proteomes" id="UP000046373"/>
    </source>
</evidence>
<dbReference type="Pfam" id="PF20247">
    <property type="entry name" value="DUF6602"/>
    <property type="match status" value="1"/>
</dbReference>
<proteinExistence type="predicted"/>
<organism evidence="2 3">
    <name type="scientific">Mesorhizobium plurifarium</name>
    <dbReference type="NCBI Taxonomy" id="69974"/>
    <lineage>
        <taxon>Bacteria</taxon>
        <taxon>Pseudomonadati</taxon>
        <taxon>Pseudomonadota</taxon>
        <taxon>Alphaproteobacteria</taxon>
        <taxon>Hyphomicrobiales</taxon>
        <taxon>Phyllobacteriaceae</taxon>
        <taxon>Mesorhizobium</taxon>
    </lineage>
</organism>
<name>A0A090FIB5_MESPL</name>
<feature type="domain" description="DUF6602" evidence="1">
    <location>
        <begin position="30"/>
        <end position="124"/>
    </location>
</feature>
<evidence type="ECO:0000259" key="1">
    <source>
        <dbReference type="Pfam" id="PF20247"/>
    </source>
</evidence>
<reference evidence="2 3" key="1">
    <citation type="submission" date="2014-08" db="EMBL/GenBank/DDBJ databases">
        <authorList>
            <person name="Moulin Lionel"/>
        </authorList>
    </citation>
    <scope>NUCLEOTIDE SEQUENCE [LARGE SCALE GENOMIC DNA]</scope>
</reference>
<sequence>MSNQHVRERLQGIHRQLMAAYFAGGTMSASSRGGEREIFVSHFLRHVLPPIYRFGSGDATDRTGQKSGQLDIVIEYPFGPSLPAVSSSDIRLYLAETVAAVVEVKSNLASQWTEVEHTASELSRLNRDLQHTMHMGRRVPVKIPLIAVGFKGWQTIKTLKRRLEETPFVAGILVLDSQLFLSREPFVRGAEETGDFALWAMISIMYETIASLQAAITNPFAYAEEFVSLPLK</sequence>
<protein>
    <recommendedName>
        <fullName evidence="1">DUF6602 domain-containing protein</fullName>
    </recommendedName>
</protein>
<evidence type="ECO:0000313" key="2">
    <source>
        <dbReference type="EMBL" id="CDX41416.1"/>
    </source>
</evidence>
<dbReference type="EMBL" id="CCNB01000027">
    <property type="protein sequence ID" value="CDX41416.1"/>
    <property type="molecule type" value="Genomic_DNA"/>
</dbReference>
<dbReference type="InterPro" id="IPR046537">
    <property type="entry name" value="DUF6602"/>
</dbReference>
<dbReference type="Proteomes" id="UP000046373">
    <property type="component" value="Unassembled WGS sequence"/>
</dbReference>
<gene>
    <name evidence="2" type="ORF">MPLDJ20_330010</name>
</gene>
<accession>A0A090FIB5</accession>